<sequence>MEDIAFVMPGICATQIRVGEGAFEMANIVQIVDGCFRTGRLGFWTATIVATSGMARGKIDSDDDEDDEDLGCGTAERHKK</sequence>
<gene>
    <name evidence="2" type="ORF">LTRI10_LOCUS9250</name>
</gene>
<evidence type="ECO:0000313" key="3">
    <source>
        <dbReference type="Proteomes" id="UP001497516"/>
    </source>
</evidence>
<reference evidence="2 3" key="1">
    <citation type="submission" date="2024-04" db="EMBL/GenBank/DDBJ databases">
        <authorList>
            <person name="Fracassetti M."/>
        </authorList>
    </citation>
    <scope>NUCLEOTIDE SEQUENCE [LARGE SCALE GENOMIC DNA]</scope>
</reference>
<feature type="region of interest" description="Disordered" evidence="1">
    <location>
        <begin position="56"/>
        <end position="80"/>
    </location>
</feature>
<feature type="compositionally biased region" description="Acidic residues" evidence="1">
    <location>
        <begin position="61"/>
        <end position="70"/>
    </location>
</feature>
<dbReference type="Proteomes" id="UP001497516">
    <property type="component" value="Chromosome 10"/>
</dbReference>
<evidence type="ECO:0000256" key="1">
    <source>
        <dbReference type="SAM" id="MobiDB-lite"/>
    </source>
</evidence>
<keyword evidence="3" id="KW-1185">Reference proteome</keyword>
<organism evidence="2 3">
    <name type="scientific">Linum trigynum</name>
    <dbReference type="NCBI Taxonomy" id="586398"/>
    <lineage>
        <taxon>Eukaryota</taxon>
        <taxon>Viridiplantae</taxon>
        <taxon>Streptophyta</taxon>
        <taxon>Embryophyta</taxon>
        <taxon>Tracheophyta</taxon>
        <taxon>Spermatophyta</taxon>
        <taxon>Magnoliopsida</taxon>
        <taxon>eudicotyledons</taxon>
        <taxon>Gunneridae</taxon>
        <taxon>Pentapetalae</taxon>
        <taxon>rosids</taxon>
        <taxon>fabids</taxon>
        <taxon>Malpighiales</taxon>
        <taxon>Linaceae</taxon>
        <taxon>Linum</taxon>
    </lineage>
</organism>
<protein>
    <submittedName>
        <fullName evidence="2">Uncharacterized protein</fullName>
    </submittedName>
</protein>
<proteinExistence type="predicted"/>
<name>A0AAV2CZM5_9ROSI</name>
<dbReference type="AlphaFoldDB" id="A0AAV2CZM5"/>
<evidence type="ECO:0000313" key="2">
    <source>
        <dbReference type="EMBL" id="CAL1361989.1"/>
    </source>
</evidence>
<accession>A0AAV2CZM5</accession>
<dbReference type="EMBL" id="OZ034814">
    <property type="protein sequence ID" value="CAL1361989.1"/>
    <property type="molecule type" value="Genomic_DNA"/>
</dbReference>